<dbReference type="GO" id="GO:0020037">
    <property type="term" value="F:heme binding"/>
    <property type="evidence" value="ECO:0007669"/>
    <property type="project" value="InterPro"/>
</dbReference>
<organism evidence="7 8">
    <name type="scientific">Dichotomicrobium thermohalophilum</name>
    <dbReference type="NCBI Taxonomy" id="933063"/>
    <lineage>
        <taxon>Bacteria</taxon>
        <taxon>Pseudomonadati</taxon>
        <taxon>Pseudomonadota</taxon>
        <taxon>Alphaproteobacteria</taxon>
        <taxon>Hyphomicrobiales</taxon>
        <taxon>Hyphomicrobiaceae</taxon>
        <taxon>Dichotomicrobium</taxon>
    </lineage>
</organism>
<dbReference type="GO" id="GO:0009055">
    <property type="term" value="F:electron transfer activity"/>
    <property type="evidence" value="ECO:0007669"/>
    <property type="project" value="InterPro"/>
</dbReference>
<protein>
    <submittedName>
        <fullName evidence="7">Cbb3-type cytochrome c oxidase subunit III</fullName>
    </submittedName>
</protein>
<keyword evidence="2 4" id="KW-0479">Metal-binding</keyword>
<dbReference type="SUPFAM" id="SSF46626">
    <property type="entry name" value="Cytochrome c"/>
    <property type="match status" value="1"/>
</dbReference>
<dbReference type="RefSeq" id="WP_245410366.1">
    <property type="nucleotide sequence ID" value="NZ_QXDF01000001.1"/>
</dbReference>
<evidence type="ECO:0000259" key="6">
    <source>
        <dbReference type="PROSITE" id="PS51007"/>
    </source>
</evidence>
<evidence type="ECO:0000256" key="2">
    <source>
        <dbReference type="ARBA" id="ARBA00022723"/>
    </source>
</evidence>
<dbReference type="Proteomes" id="UP000266273">
    <property type="component" value="Unassembled WGS sequence"/>
</dbReference>
<dbReference type="EMBL" id="QXDF01000001">
    <property type="protein sequence ID" value="RIA55996.1"/>
    <property type="molecule type" value="Genomic_DNA"/>
</dbReference>
<comment type="caution">
    <text evidence="7">The sequence shown here is derived from an EMBL/GenBank/DDBJ whole genome shotgun (WGS) entry which is preliminary data.</text>
</comment>
<evidence type="ECO:0000256" key="4">
    <source>
        <dbReference type="PROSITE-ProRule" id="PRU00433"/>
    </source>
</evidence>
<feature type="signal peptide" evidence="5">
    <location>
        <begin position="1"/>
        <end position="29"/>
    </location>
</feature>
<gene>
    <name evidence="7" type="ORF">BXY53_1085</name>
</gene>
<feature type="chain" id="PRO_5017338455" evidence="5">
    <location>
        <begin position="30"/>
        <end position="115"/>
    </location>
</feature>
<feature type="domain" description="Cytochrome c" evidence="6">
    <location>
        <begin position="28"/>
        <end position="109"/>
    </location>
</feature>
<evidence type="ECO:0000256" key="5">
    <source>
        <dbReference type="SAM" id="SignalP"/>
    </source>
</evidence>
<reference evidence="7 8" key="1">
    <citation type="submission" date="2018-08" db="EMBL/GenBank/DDBJ databases">
        <title>Genomic Encyclopedia of Archaeal and Bacterial Type Strains, Phase II (KMG-II): from individual species to whole genera.</title>
        <authorList>
            <person name="Goeker M."/>
        </authorList>
    </citation>
    <scope>NUCLEOTIDE SEQUENCE [LARGE SCALE GENOMIC DNA]</scope>
    <source>
        <strain evidence="7 8">DSM 5002</strain>
    </source>
</reference>
<keyword evidence="5" id="KW-0732">Signal</keyword>
<evidence type="ECO:0000313" key="7">
    <source>
        <dbReference type="EMBL" id="RIA55996.1"/>
    </source>
</evidence>
<dbReference type="GO" id="GO:0046872">
    <property type="term" value="F:metal ion binding"/>
    <property type="evidence" value="ECO:0007669"/>
    <property type="project" value="UniProtKB-KW"/>
</dbReference>
<keyword evidence="3 4" id="KW-0408">Iron</keyword>
<proteinExistence type="predicted"/>
<evidence type="ECO:0000256" key="3">
    <source>
        <dbReference type="ARBA" id="ARBA00023004"/>
    </source>
</evidence>
<dbReference type="InterPro" id="IPR009056">
    <property type="entry name" value="Cyt_c-like_dom"/>
</dbReference>
<keyword evidence="1 4" id="KW-0349">Heme</keyword>
<dbReference type="AlphaFoldDB" id="A0A397Q3R2"/>
<accession>A0A397Q3R2</accession>
<dbReference type="Gene3D" id="1.10.760.10">
    <property type="entry name" value="Cytochrome c-like domain"/>
    <property type="match status" value="1"/>
</dbReference>
<evidence type="ECO:0000313" key="8">
    <source>
        <dbReference type="Proteomes" id="UP000266273"/>
    </source>
</evidence>
<dbReference type="PROSITE" id="PS51007">
    <property type="entry name" value="CYTC"/>
    <property type="match status" value="1"/>
</dbReference>
<keyword evidence="8" id="KW-1185">Reference proteome</keyword>
<dbReference type="InterPro" id="IPR036909">
    <property type="entry name" value="Cyt_c-like_dom_sf"/>
</dbReference>
<evidence type="ECO:0000256" key="1">
    <source>
        <dbReference type="ARBA" id="ARBA00022617"/>
    </source>
</evidence>
<name>A0A397Q3R2_9HYPH</name>
<dbReference type="Pfam" id="PF00034">
    <property type="entry name" value="Cytochrom_C"/>
    <property type="match status" value="1"/>
</dbReference>
<sequence>MLGSRNGISALLAAMLLAGGAGAPAQANALEEGRQLAEDMCGTCHAISPEDETENPEAPTFSEIAGRYSVWNLQEALAEGIVVGHEDMPEFTLSPEQINALLSYMDTLTPEDAAQ</sequence>